<protein>
    <submittedName>
        <fullName evidence="4">Purple acid phosphatase isoform b2</fullName>
    </submittedName>
</protein>
<dbReference type="GO" id="GO:0046872">
    <property type="term" value="F:metal ion binding"/>
    <property type="evidence" value="ECO:0007669"/>
    <property type="project" value="InterPro"/>
</dbReference>
<dbReference type="EMBL" id="JU980233">
    <property type="protein sequence ID" value="AFJ69296.1"/>
    <property type="molecule type" value="mRNA"/>
</dbReference>
<dbReference type="InterPro" id="IPR008963">
    <property type="entry name" value="Purple_acid_Pase-like_N"/>
</dbReference>
<dbReference type="Gene3D" id="2.60.40.380">
    <property type="entry name" value="Purple acid phosphatase-like, N-terminal"/>
    <property type="match status" value="1"/>
</dbReference>
<reference evidence="4" key="2">
    <citation type="journal article" date="2012" name="Nat. Commun.">
        <title>Draft genome sequence and genetic transformation of the oleaginous alga Nannochloropis gaditana.</title>
        <authorList>
            <person name="Radakovits R."/>
            <person name="Jinkerson R.E."/>
            <person name="Fuerstenberg S.I."/>
            <person name="Tae H."/>
            <person name="Settlage R.E."/>
            <person name="Boore J.L."/>
            <person name="Posewitz M.C."/>
        </authorList>
    </citation>
    <scope>NUCLEOTIDE SEQUENCE</scope>
    <source>
        <strain evidence="4">CCMP526</strain>
    </source>
</reference>
<dbReference type="PANTHER" id="PTHR22953:SF153">
    <property type="entry name" value="PURPLE ACID PHOSPHATASE"/>
    <property type="match status" value="1"/>
</dbReference>
<evidence type="ECO:0000259" key="3">
    <source>
        <dbReference type="Pfam" id="PF16656"/>
    </source>
</evidence>
<keyword evidence="1 2" id="KW-0732">Signal</keyword>
<dbReference type="AlphaFoldDB" id="I2CQW3"/>
<sequence>MGRWRFILVQLLVISAGAVAQVVELDKSDVPVDVESGVQQIHIAQGIDPTTMVISWLTPNYTAPAPASQVRYGLDPDNLDWLITNQDAFTYTIPAGYAKQDQKSPYPDYTSGWLHNVELRNLQPNTLYYYQCGDFSILPSNGDDYPYTPPTGRSGTLFFKTLPAVGKKLKEPLVFGMVADIGQNPDAQRSVLRLSQNDPALILIVGDDGYADCVGTLWDSFLNMLTGVSSFV</sequence>
<dbReference type="SUPFAM" id="SSF49363">
    <property type="entry name" value="Purple acid phosphatase, N-terminal domain"/>
    <property type="match status" value="1"/>
</dbReference>
<evidence type="ECO:0000256" key="1">
    <source>
        <dbReference type="ARBA" id="ARBA00022729"/>
    </source>
</evidence>
<feature type="chain" id="PRO_5003656217" evidence="2">
    <location>
        <begin position="21"/>
        <end position="232"/>
    </location>
</feature>
<proteinExistence type="evidence at transcript level"/>
<dbReference type="InterPro" id="IPR039331">
    <property type="entry name" value="PAPs-like"/>
</dbReference>
<dbReference type="Pfam" id="PF16656">
    <property type="entry name" value="Pur_ac_phosph_N"/>
    <property type="match status" value="1"/>
</dbReference>
<feature type="domain" description="Purple acid phosphatase N-terminal" evidence="3">
    <location>
        <begin position="39"/>
        <end position="134"/>
    </location>
</feature>
<evidence type="ECO:0000313" key="4">
    <source>
        <dbReference type="EMBL" id="AFJ69296.1"/>
    </source>
</evidence>
<feature type="signal peptide" evidence="2">
    <location>
        <begin position="1"/>
        <end position="20"/>
    </location>
</feature>
<dbReference type="PANTHER" id="PTHR22953">
    <property type="entry name" value="ACID PHOSPHATASE RELATED"/>
    <property type="match status" value="1"/>
</dbReference>
<name>I2CQW3_NANGC</name>
<dbReference type="GO" id="GO:0003993">
    <property type="term" value="F:acid phosphatase activity"/>
    <property type="evidence" value="ECO:0007669"/>
    <property type="project" value="InterPro"/>
</dbReference>
<reference evidence="4" key="1">
    <citation type="journal article" date="2012" name="Bioengineered">
        <title>Additional insights into the genome of the oleaginous model alga Nannochloropsis gaditana.</title>
        <authorList>
            <person name="Jinkerson R.E."/>
            <person name="Radakovits R."/>
            <person name="Posewitz M.C."/>
        </authorList>
    </citation>
    <scope>NUCLEOTIDE SEQUENCE</scope>
    <source>
        <strain evidence="4">CCMP526</strain>
    </source>
</reference>
<accession>I2CQW3</accession>
<dbReference type="Gene3D" id="3.60.21.10">
    <property type="match status" value="1"/>
</dbReference>
<gene>
    <name evidence="4" type="ORF">NGATSA_2009800</name>
</gene>
<dbReference type="InterPro" id="IPR015914">
    <property type="entry name" value="PAPs_N"/>
</dbReference>
<dbReference type="InterPro" id="IPR029052">
    <property type="entry name" value="Metallo-depent_PP-like"/>
</dbReference>
<evidence type="ECO:0000256" key="2">
    <source>
        <dbReference type="SAM" id="SignalP"/>
    </source>
</evidence>
<organism evidence="4">
    <name type="scientific">Nannochloropsis gaditana (strain CCMP526)</name>
    <name type="common">Green microalga</name>
    <name type="synonym">Microchloropsis gaditana</name>
    <dbReference type="NCBI Taxonomy" id="1093141"/>
    <lineage>
        <taxon>Eukaryota</taxon>
        <taxon>Sar</taxon>
        <taxon>Stramenopiles</taxon>
        <taxon>Ochrophyta</taxon>
        <taxon>Eustigmatophyceae</taxon>
        <taxon>Eustigmatales</taxon>
        <taxon>Monodopsidaceae</taxon>
        <taxon>Nannochloropsis</taxon>
    </lineage>
</organism>